<comment type="caution">
    <text evidence="1">The sequence shown here is derived from an EMBL/GenBank/DDBJ whole genome shotgun (WGS) entry which is preliminary data.</text>
</comment>
<name>A0A6V6YZ42_9FLAO</name>
<sequence length="142" mass="17028">MNEELENQLYFLRNFVVEGFENYMIDKILVCENLKTKSVIFVYLKNYGKNWQKYFLDAGVGFWEDTETINYSDLGDVEDDENFIFKDYSNKFDIIDNEISKIFCEQNEKNSQIVIELKNRKKIILRCINSEVFDSECEIVYE</sequence>
<dbReference type="EMBL" id="CAIJDO010000130">
    <property type="protein sequence ID" value="CAD0004514.1"/>
    <property type="molecule type" value="Genomic_DNA"/>
</dbReference>
<evidence type="ECO:0000313" key="1">
    <source>
        <dbReference type="EMBL" id="CAD0004514.1"/>
    </source>
</evidence>
<protein>
    <submittedName>
        <fullName evidence="1">Uncharacterized protein</fullName>
    </submittedName>
</protein>
<organism evidence="1 2">
    <name type="scientific">Flavobacterium chungangense</name>
    <dbReference type="NCBI Taxonomy" id="554283"/>
    <lineage>
        <taxon>Bacteria</taxon>
        <taxon>Pseudomonadati</taxon>
        <taxon>Bacteroidota</taxon>
        <taxon>Flavobacteriia</taxon>
        <taxon>Flavobacteriales</taxon>
        <taxon>Flavobacteriaceae</taxon>
        <taxon>Flavobacterium</taxon>
    </lineage>
</organism>
<dbReference type="AlphaFoldDB" id="A0A6V6YZ42"/>
<gene>
    <name evidence="1" type="ORF">FLACHUCJ7_01899</name>
</gene>
<proteinExistence type="predicted"/>
<keyword evidence="2" id="KW-1185">Reference proteome</keyword>
<dbReference type="Proteomes" id="UP000556700">
    <property type="component" value="Unassembled WGS sequence"/>
</dbReference>
<dbReference type="RefSeq" id="WP_031457124.1">
    <property type="nucleotide sequence ID" value="NZ_CAIJDO010000130.1"/>
</dbReference>
<evidence type="ECO:0000313" key="2">
    <source>
        <dbReference type="Proteomes" id="UP000556700"/>
    </source>
</evidence>
<reference evidence="1 2" key="1">
    <citation type="submission" date="2020-06" db="EMBL/GenBank/DDBJ databases">
        <authorList>
            <person name="Criscuolo A."/>
        </authorList>
    </citation>
    <scope>NUCLEOTIDE SEQUENCE [LARGE SCALE GENOMIC DNA]</scope>
    <source>
        <strain evidence="2">CIP 110025</strain>
    </source>
</reference>
<accession>A0A6V6YZ42</accession>